<sequence length="118" mass="12839">MTGSFYSSSHSSGTFEEKSMKKMILLVACCGVMSASAQQAKTQLENGRMIFQNNCVRCHGADGTLGRMGAGNLKVSTINDSELADIITNGKWFMPKWRKVLTPGQIAAVATYVKTLRK</sequence>
<keyword evidence="2 6" id="KW-0349">Heme</keyword>
<evidence type="ECO:0000256" key="6">
    <source>
        <dbReference type="PROSITE-ProRule" id="PRU00433"/>
    </source>
</evidence>
<dbReference type="PANTHER" id="PTHR37823">
    <property type="entry name" value="CYTOCHROME C-553-LIKE"/>
    <property type="match status" value="1"/>
</dbReference>
<comment type="caution">
    <text evidence="8">The sequence shown here is derived from an EMBL/GenBank/DDBJ whole genome shotgun (WGS) entry which is preliminary data.</text>
</comment>
<organism evidence="8 9">
    <name type="scientific">Pedobacter yulinensis</name>
    <dbReference type="NCBI Taxonomy" id="2126353"/>
    <lineage>
        <taxon>Bacteria</taxon>
        <taxon>Pseudomonadati</taxon>
        <taxon>Bacteroidota</taxon>
        <taxon>Sphingobacteriia</taxon>
        <taxon>Sphingobacteriales</taxon>
        <taxon>Sphingobacteriaceae</taxon>
        <taxon>Pedobacter</taxon>
    </lineage>
</organism>
<dbReference type="PANTHER" id="PTHR37823:SF1">
    <property type="entry name" value="CYTOCHROME C-553-LIKE"/>
    <property type="match status" value="1"/>
</dbReference>
<dbReference type="GO" id="GO:0020037">
    <property type="term" value="F:heme binding"/>
    <property type="evidence" value="ECO:0007669"/>
    <property type="project" value="InterPro"/>
</dbReference>
<keyword evidence="1" id="KW-0813">Transport</keyword>
<evidence type="ECO:0000313" key="8">
    <source>
        <dbReference type="EMBL" id="PST82702.1"/>
    </source>
</evidence>
<dbReference type="Proteomes" id="UP000240912">
    <property type="component" value="Unassembled WGS sequence"/>
</dbReference>
<evidence type="ECO:0000256" key="1">
    <source>
        <dbReference type="ARBA" id="ARBA00022448"/>
    </source>
</evidence>
<evidence type="ECO:0000256" key="3">
    <source>
        <dbReference type="ARBA" id="ARBA00022723"/>
    </source>
</evidence>
<dbReference type="InterPro" id="IPR051811">
    <property type="entry name" value="Cytochrome_c550/c551-like"/>
</dbReference>
<gene>
    <name evidence="8" type="ORF">C7T94_08575</name>
</gene>
<evidence type="ECO:0000256" key="5">
    <source>
        <dbReference type="ARBA" id="ARBA00023004"/>
    </source>
</evidence>
<feature type="domain" description="Cytochrome c" evidence="7">
    <location>
        <begin position="42"/>
        <end position="117"/>
    </location>
</feature>
<dbReference type="GO" id="GO:0009055">
    <property type="term" value="F:electron transfer activity"/>
    <property type="evidence" value="ECO:0007669"/>
    <property type="project" value="InterPro"/>
</dbReference>
<keyword evidence="9" id="KW-1185">Reference proteome</keyword>
<evidence type="ECO:0000313" key="9">
    <source>
        <dbReference type="Proteomes" id="UP000240912"/>
    </source>
</evidence>
<dbReference type="SUPFAM" id="SSF46626">
    <property type="entry name" value="Cytochrome c"/>
    <property type="match status" value="1"/>
</dbReference>
<protein>
    <recommendedName>
        <fullName evidence="7">Cytochrome c domain-containing protein</fullName>
    </recommendedName>
</protein>
<evidence type="ECO:0000259" key="7">
    <source>
        <dbReference type="PROSITE" id="PS51007"/>
    </source>
</evidence>
<dbReference type="OrthoDB" id="9811395at2"/>
<dbReference type="AlphaFoldDB" id="A0A2T3HJT7"/>
<keyword evidence="3 6" id="KW-0479">Metal-binding</keyword>
<dbReference type="InterPro" id="IPR036909">
    <property type="entry name" value="Cyt_c-like_dom_sf"/>
</dbReference>
<keyword evidence="5 6" id="KW-0408">Iron</keyword>
<accession>A0A2T3HJT7</accession>
<dbReference type="Gene3D" id="1.10.760.10">
    <property type="entry name" value="Cytochrome c-like domain"/>
    <property type="match status" value="1"/>
</dbReference>
<dbReference type="GO" id="GO:0046872">
    <property type="term" value="F:metal ion binding"/>
    <property type="evidence" value="ECO:0007669"/>
    <property type="project" value="UniProtKB-KW"/>
</dbReference>
<name>A0A2T3HJT7_9SPHI</name>
<proteinExistence type="predicted"/>
<evidence type="ECO:0000256" key="4">
    <source>
        <dbReference type="ARBA" id="ARBA00022982"/>
    </source>
</evidence>
<dbReference type="PROSITE" id="PS51007">
    <property type="entry name" value="CYTC"/>
    <property type="match status" value="1"/>
</dbReference>
<evidence type="ECO:0000256" key="2">
    <source>
        <dbReference type="ARBA" id="ARBA00022617"/>
    </source>
</evidence>
<keyword evidence="4" id="KW-0249">Electron transport</keyword>
<dbReference type="InterPro" id="IPR009056">
    <property type="entry name" value="Cyt_c-like_dom"/>
</dbReference>
<reference evidence="8 9" key="1">
    <citation type="submission" date="2018-03" db="EMBL/GenBank/DDBJ databases">
        <authorList>
            <person name="Keele B.F."/>
        </authorList>
    </citation>
    <scope>NUCLEOTIDE SEQUENCE [LARGE SCALE GENOMIC DNA]</scope>
    <source>
        <strain evidence="8 9">YL28-9</strain>
    </source>
</reference>
<dbReference type="EMBL" id="PYLS01000005">
    <property type="protein sequence ID" value="PST82702.1"/>
    <property type="molecule type" value="Genomic_DNA"/>
</dbReference>
<dbReference type="Pfam" id="PF13442">
    <property type="entry name" value="Cytochrome_CBB3"/>
    <property type="match status" value="1"/>
</dbReference>